<evidence type="ECO:0000256" key="1">
    <source>
        <dbReference type="SAM" id="Phobius"/>
    </source>
</evidence>
<gene>
    <name evidence="2" type="ORF">A2318_00815</name>
</gene>
<name>A0A1F7W5B9_9BACT</name>
<dbReference type="EMBL" id="MGFD01000042">
    <property type="protein sequence ID" value="OGL97578.1"/>
    <property type="molecule type" value="Genomic_DNA"/>
</dbReference>
<sequence>METLKRYFSKRYFLYFLFLFLTLYPGSFLLYVGYTVTKSGVLHVAMYAYFPILIFFFSFFYLRKSINDWNDRFIVAFGWIALTLIFSALLVPYVYGFDWTSIINFSQMRANWSTLLAVFLAGILASLQKSSLK</sequence>
<proteinExistence type="predicted"/>
<feature type="transmembrane region" description="Helical" evidence="1">
    <location>
        <begin position="110"/>
        <end position="127"/>
    </location>
</feature>
<feature type="transmembrane region" description="Helical" evidence="1">
    <location>
        <begin position="12"/>
        <end position="34"/>
    </location>
</feature>
<feature type="transmembrane region" description="Helical" evidence="1">
    <location>
        <begin position="40"/>
        <end position="62"/>
    </location>
</feature>
<evidence type="ECO:0000313" key="2">
    <source>
        <dbReference type="EMBL" id="OGL97578.1"/>
    </source>
</evidence>
<evidence type="ECO:0000313" key="3">
    <source>
        <dbReference type="Proteomes" id="UP000177331"/>
    </source>
</evidence>
<organism evidence="2 3">
    <name type="scientific">Candidatus Uhrbacteria bacterium RIFOXYB2_FULL_45_11</name>
    <dbReference type="NCBI Taxonomy" id="1802421"/>
    <lineage>
        <taxon>Bacteria</taxon>
        <taxon>Candidatus Uhriibacteriota</taxon>
    </lineage>
</organism>
<feature type="transmembrane region" description="Helical" evidence="1">
    <location>
        <begin position="74"/>
        <end position="95"/>
    </location>
</feature>
<reference evidence="2 3" key="1">
    <citation type="journal article" date="2016" name="Nat. Commun.">
        <title>Thousands of microbial genomes shed light on interconnected biogeochemical processes in an aquifer system.</title>
        <authorList>
            <person name="Anantharaman K."/>
            <person name="Brown C.T."/>
            <person name="Hug L.A."/>
            <person name="Sharon I."/>
            <person name="Castelle C.J."/>
            <person name="Probst A.J."/>
            <person name="Thomas B.C."/>
            <person name="Singh A."/>
            <person name="Wilkins M.J."/>
            <person name="Karaoz U."/>
            <person name="Brodie E.L."/>
            <person name="Williams K.H."/>
            <person name="Hubbard S.S."/>
            <person name="Banfield J.F."/>
        </authorList>
    </citation>
    <scope>NUCLEOTIDE SEQUENCE [LARGE SCALE GENOMIC DNA]</scope>
</reference>
<dbReference type="AlphaFoldDB" id="A0A1F7W5B9"/>
<keyword evidence="1" id="KW-0812">Transmembrane</keyword>
<dbReference type="Proteomes" id="UP000177331">
    <property type="component" value="Unassembled WGS sequence"/>
</dbReference>
<comment type="caution">
    <text evidence="2">The sequence shown here is derived from an EMBL/GenBank/DDBJ whole genome shotgun (WGS) entry which is preliminary data.</text>
</comment>
<keyword evidence="1" id="KW-1133">Transmembrane helix</keyword>
<keyword evidence="1" id="KW-0472">Membrane</keyword>
<accession>A0A1F7W5B9</accession>
<protein>
    <submittedName>
        <fullName evidence="2">Uncharacterized protein</fullName>
    </submittedName>
</protein>
<dbReference type="STRING" id="1802421.A2318_00815"/>